<sequence>MPGRGRDPATAQPVGRRVVAGALLAVALVACAPGPAEPAAGGAPAEPASVRILQANLCNSGIAGCYTGRSVEAAARVLRADPPDAVTLNEVCRADVVALQRALGAGATSAFQPARDRATGGPYRCADGDEYGIGVLARSSSSVVSTGIHPTQDPDDPEERAWLCLDTATAGGPLGVCTSHLAYTDRAVTLAQCRYLFGTVVTGLRDRRDAGPVVVGADLNLGSADDPGLRSCVPAGAVPAAEDGVQHVVVIPSVAAARSRTVDLGGTTDHPALLVTVRPSAQRRRSAAA</sequence>
<feature type="domain" description="Endonuclease/exonuclease/phosphatase" evidence="2">
    <location>
        <begin position="71"/>
        <end position="231"/>
    </location>
</feature>
<feature type="chain" id="PRO_5047496360" evidence="1">
    <location>
        <begin position="33"/>
        <end position="289"/>
    </location>
</feature>
<organism evidence="3 4">
    <name type="scientific">Pseudonocardia spirodelae</name>
    <dbReference type="NCBI Taxonomy" id="3133431"/>
    <lineage>
        <taxon>Bacteria</taxon>
        <taxon>Bacillati</taxon>
        <taxon>Actinomycetota</taxon>
        <taxon>Actinomycetes</taxon>
        <taxon>Pseudonocardiales</taxon>
        <taxon>Pseudonocardiaceae</taxon>
        <taxon>Pseudonocardia</taxon>
    </lineage>
</organism>
<comment type="caution">
    <text evidence="3">The sequence shown here is derived from an EMBL/GenBank/DDBJ whole genome shotgun (WGS) entry which is preliminary data.</text>
</comment>
<evidence type="ECO:0000313" key="3">
    <source>
        <dbReference type="EMBL" id="MEJ8278799.1"/>
    </source>
</evidence>
<keyword evidence="3" id="KW-0378">Hydrolase</keyword>
<dbReference type="InterPro" id="IPR005135">
    <property type="entry name" value="Endo/exonuclease/phosphatase"/>
</dbReference>
<evidence type="ECO:0000256" key="1">
    <source>
        <dbReference type="SAM" id="SignalP"/>
    </source>
</evidence>
<keyword evidence="3" id="KW-0540">Nuclease</keyword>
<dbReference type="SUPFAM" id="SSF56219">
    <property type="entry name" value="DNase I-like"/>
    <property type="match status" value="1"/>
</dbReference>
<evidence type="ECO:0000259" key="2">
    <source>
        <dbReference type="Pfam" id="PF03372"/>
    </source>
</evidence>
<dbReference type="Proteomes" id="UP001364211">
    <property type="component" value="Unassembled WGS sequence"/>
</dbReference>
<name>A0ABU8T4B7_9PSEU</name>
<keyword evidence="4" id="KW-1185">Reference proteome</keyword>
<protein>
    <submittedName>
        <fullName evidence="3">Endonuclease/exonuclease/phosphatase family protein</fullName>
    </submittedName>
</protein>
<dbReference type="Gene3D" id="3.60.10.10">
    <property type="entry name" value="Endonuclease/exonuclease/phosphatase"/>
    <property type="match status" value="1"/>
</dbReference>
<dbReference type="PROSITE" id="PS51257">
    <property type="entry name" value="PROKAR_LIPOPROTEIN"/>
    <property type="match status" value="1"/>
</dbReference>
<dbReference type="EMBL" id="JBBJUP010000005">
    <property type="protein sequence ID" value="MEJ8278799.1"/>
    <property type="molecule type" value="Genomic_DNA"/>
</dbReference>
<proteinExistence type="predicted"/>
<feature type="signal peptide" evidence="1">
    <location>
        <begin position="1"/>
        <end position="32"/>
    </location>
</feature>
<keyword evidence="1" id="KW-0732">Signal</keyword>
<accession>A0ABU8T4B7</accession>
<dbReference type="RefSeq" id="WP_340287437.1">
    <property type="nucleotide sequence ID" value="NZ_JBBJUP010000005.1"/>
</dbReference>
<dbReference type="Pfam" id="PF03372">
    <property type="entry name" value="Exo_endo_phos"/>
    <property type="match status" value="1"/>
</dbReference>
<reference evidence="3 4" key="1">
    <citation type="submission" date="2024-03" db="EMBL/GenBank/DDBJ databases">
        <title>Draft genome sequence of Pseudonocardia sp. DW16-2.</title>
        <authorList>
            <person name="Duangmal K."/>
        </authorList>
    </citation>
    <scope>NUCLEOTIDE SEQUENCE [LARGE SCALE GENOMIC DNA]</scope>
    <source>
        <strain evidence="3 4">DW16-2</strain>
    </source>
</reference>
<gene>
    <name evidence="3" type="ORF">WJX68_07645</name>
</gene>
<dbReference type="GO" id="GO:0004519">
    <property type="term" value="F:endonuclease activity"/>
    <property type="evidence" value="ECO:0007669"/>
    <property type="project" value="UniProtKB-KW"/>
</dbReference>
<keyword evidence="3" id="KW-0255">Endonuclease</keyword>
<evidence type="ECO:0000313" key="4">
    <source>
        <dbReference type="Proteomes" id="UP001364211"/>
    </source>
</evidence>
<dbReference type="InterPro" id="IPR036691">
    <property type="entry name" value="Endo/exonu/phosph_ase_sf"/>
</dbReference>